<gene>
    <name evidence="10" type="ORF">YLM1_0758</name>
</gene>
<dbReference type="KEGG" id="mol:YLM1_0758"/>
<evidence type="ECO:0000313" key="10">
    <source>
        <dbReference type="EMBL" id="AMK15315.1"/>
    </source>
</evidence>
<reference evidence="10 11" key="1">
    <citation type="journal article" date="2016" name="Genome Announc.">
        <title>Draft Genome Sequence of the Rumen Methanogen Methanobrevibacter olleyae YLM1.</title>
        <authorList>
            <person name="Kelly W.J."/>
            <person name="Li D."/>
            <person name="Lambie S.C."/>
            <person name="Cox F."/>
            <person name="Attwood G.T."/>
            <person name="Altermann E."/>
            <person name="Leahy S.C."/>
        </authorList>
    </citation>
    <scope>NUCLEOTIDE SEQUENCE [LARGE SCALE GENOMIC DNA]</scope>
    <source>
        <strain evidence="10 11">YLM1</strain>
    </source>
</reference>
<proteinExistence type="inferred from homology"/>
<evidence type="ECO:0000256" key="8">
    <source>
        <dbReference type="SAM" id="Phobius"/>
    </source>
</evidence>
<feature type="transmembrane region" description="Helical" evidence="8">
    <location>
        <begin position="352"/>
        <end position="374"/>
    </location>
</feature>
<dbReference type="RefSeq" id="WP_067146461.1">
    <property type="nucleotide sequence ID" value="NZ_CP014265.1"/>
</dbReference>
<comment type="similarity">
    <text evidence="2">Belongs to the ABC-2 integral membrane protein family.</text>
</comment>
<feature type="transmembrane region" description="Helical" evidence="8">
    <location>
        <begin position="185"/>
        <end position="209"/>
    </location>
</feature>
<comment type="subcellular location">
    <subcellularLocation>
        <location evidence="1">Cell membrane</location>
        <topology evidence="1">Multi-pass membrane protein</topology>
    </subcellularLocation>
</comment>
<keyword evidence="11" id="KW-1185">Reference proteome</keyword>
<dbReference type="GO" id="GO:0140359">
    <property type="term" value="F:ABC-type transporter activity"/>
    <property type="evidence" value="ECO:0007669"/>
    <property type="project" value="InterPro"/>
</dbReference>
<evidence type="ECO:0000256" key="7">
    <source>
        <dbReference type="ARBA" id="ARBA00023136"/>
    </source>
</evidence>
<reference evidence="11" key="2">
    <citation type="submission" date="2016-02" db="EMBL/GenBank/DDBJ databases">
        <title>The draft genome sequence of the rumen methanogen Methanobrevibacter olleyae YLM1.</title>
        <authorList>
            <consortium name="New Zealand Agricultural Greenhouse Gas Research Centre/Pastoral Greenhouse Gas Research Consortium"/>
            <person name="Kelly W.J."/>
            <person name="Li D."/>
            <person name="Lambie S.C."/>
            <person name="Attwood G.T."/>
            <person name="Altermann E."/>
            <person name="Leahy S.C."/>
        </authorList>
    </citation>
    <scope>NUCLEOTIDE SEQUENCE [LARGE SCALE GENOMIC DNA]</scope>
    <source>
        <strain evidence="11">YLM1</strain>
    </source>
</reference>
<dbReference type="GO" id="GO:0043190">
    <property type="term" value="C:ATP-binding cassette (ABC) transporter complex"/>
    <property type="evidence" value="ECO:0007669"/>
    <property type="project" value="InterPro"/>
</dbReference>
<dbReference type="InterPro" id="IPR013525">
    <property type="entry name" value="ABC2_TM"/>
</dbReference>
<evidence type="ECO:0000256" key="3">
    <source>
        <dbReference type="ARBA" id="ARBA00022448"/>
    </source>
</evidence>
<keyword evidence="6 8" id="KW-1133">Transmembrane helix</keyword>
<evidence type="ECO:0000256" key="1">
    <source>
        <dbReference type="ARBA" id="ARBA00004651"/>
    </source>
</evidence>
<dbReference type="Gene3D" id="3.40.1710.10">
    <property type="entry name" value="abc type-2 transporter like domain"/>
    <property type="match status" value="1"/>
</dbReference>
<accession>A0A126R108</accession>
<protein>
    <submittedName>
        <fullName evidence="10">ABC transporter permease protein</fullName>
    </submittedName>
</protein>
<dbReference type="PANTHER" id="PTHR30294">
    <property type="entry name" value="MEMBRANE COMPONENT OF ABC TRANSPORTER YHHJ-RELATED"/>
    <property type="match status" value="1"/>
</dbReference>
<dbReference type="Pfam" id="PF12698">
    <property type="entry name" value="ABC2_membrane_3"/>
    <property type="match status" value="1"/>
</dbReference>
<organism evidence="10 11">
    <name type="scientific">Methanobrevibacter olleyae</name>
    <dbReference type="NCBI Taxonomy" id="294671"/>
    <lineage>
        <taxon>Archaea</taxon>
        <taxon>Methanobacteriati</taxon>
        <taxon>Methanobacteriota</taxon>
        <taxon>Methanomada group</taxon>
        <taxon>Methanobacteria</taxon>
        <taxon>Methanobacteriales</taxon>
        <taxon>Methanobacteriaceae</taxon>
        <taxon>Methanobrevibacter</taxon>
    </lineage>
</organism>
<evidence type="ECO:0000256" key="2">
    <source>
        <dbReference type="ARBA" id="ARBA00007783"/>
    </source>
</evidence>
<dbReference type="PATRIC" id="fig|294671.3.peg.791"/>
<evidence type="ECO:0000259" key="9">
    <source>
        <dbReference type="PROSITE" id="PS51012"/>
    </source>
</evidence>
<evidence type="ECO:0000256" key="6">
    <source>
        <dbReference type="ARBA" id="ARBA00022989"/>
    </source>
</evidence>
<dbReference type="EMBL" id="CP014265">
    <property type="protein sequence ID" value="AMK15315.1"/>
    <property type="molecule type" value="Genomic_DNA"/>
</dbReference>
<dbReference type="InterPro" id="IPR051449">
    <property type="entry name" value="ABC-2_transporter_component"/>
</dbReference>
<dbReference type="InterPro" id="IPR000412">
    <property type="entry name" value="ABC_2_transport"/>
</dbReference>
<dbReference type="STRING" id="294671.YLM1_0758"/>
<evidence type="ECO:0000313" key="11">
    <source>
        <dbReference type="Proteomes" id="UP000066376"/>
    </source>
</evidence>
<dbReference type="GeneID" id="28489055"/>
<dbReference type="AlphaFoldDB" id="A0A126R108"/>
<dbReference type="Proteomes" id="UP000066376">
    <property type="component" value="Chromosome"/>
</dbReference>
<feature type="domain" description="ABC transmembrane type-2" evidence="9">
    <location>
        <begin position="144"/>
        <end position="377"/>
    </location>
</feature>
<keyword evidence="3" id="KW-0813">Transport</keyword>
<keyword evidence="4" id="KW-1003">Cell membrane</keyword>
<name>A0A126R108_METOL</name>
<feature type="transmembrane region" description="Helical" evidence="8">
    <location>
        <begin position="230"/>
        <end position="258"/>
    </location>
</feature>
<keyword evidence="5 8" id="KW-0812">Transmembrane</keyword>
<feature type="transmembrane region" description="Helical" evidence="8">
    <location>
        <begin position="298"/>
        <end position="316"/>
    </location>
</feature>
<dbReference type="PRINTS" id="PR00164">
    <property type="entry name" value="ABC2TRNSPORT"/>
</dbReference>
<dbReference type="PANTHER" id="PTHR30294:SF38">
    <property type="entry name" value="TRANSPORT PERMEASE PROTEIN"/>
    <property type="match status" value="1"/>
</dbReference>
<dbReference type="PROSITE" id="PS51012">
    <property type="entry name" value="ABC_TM2"/>
    <property type="match status" value="1"/>
</dbReference>
<evidence type="ECO:0000256" key="5">
    <source>
        <dbReference type="ARBA" id="ARBA00022692"/>
    </source>
</evidence>
<evidence type="ECO:0000256" key="4">
    <source>
        <dbReference type="ARBA" id="ARBA00022475"/>
    </source>
</evidence>
<feature type="transmembrane region" description="Helical" evidence="8">
    <location>
        <begin position="264"/>
        <end position="286"/>
    </location>
</feature>
<sequence>MKFNRIFAVSKRIFADMKNDKRTIGLIILAPILTMSVFGIAFSGDVENVDVIVVNHDEGFTVPGEGFKSLSQDILSNIDDKTINIQYMDNENHALDKVEKGEAYAVIIFPSNFTKDVFLGVKNSNSSKFSDITVKADESIVNIKNAIYASLTDAQKTTFDKEGFKSPIKINEDPVYGKNAEFIDFFVPGIMSFVVYILTTLLTLISFVGERVSGTLERILATPITETEVILGYGIAFSIIGIIQSAILIIIGILVFNIAIVGNVLLAILGISILAIVCQSLGILLSNLADRVEQAIQFIPFVVLPAFLLSGIFWPIEAIPQWLRPLSYLIPPTYAARASRAVMIKGWGIDMIWMDLLALTIFAFIFLTMAVYSLKTKKG</sequence>
<keyword evidence="7 8" id="KW-0472">Membrane</keyword>
<dbReference type="InterPro" id="IPR047817">
    <property type="entry name" value="ABC2_TM_bact-type"/>
</dbReference>